<evidence type="ECO:0000256" key="1">
    <source>
        <dbReference type="SAM" id="MobiDB-lite"/>
    </source>
</evidence>
<protein>
    <submittedName>
        <fullName evidence="2">Uncharacterized protein</fullName>
    </submittedName>
</protein>
<dbReference type="Proteomes" id="UP001219525">
    <property type="component" value="Unassembled WGS sequence"/>
</dbReference>
<reference evidence="2" key="1">
    <citation type="submission" date="2023-03" db="EMBL/GenBank/DDBJ databases">
        <title>Massive genome expansion in bonnet fungi (Mycena s.s.) driven by repeated elements and novel gene families across ecological guilds.</title>
        <authorList>
            <consortium name="Lawrence Berkeley National Laboratory"/>
            <person name="Harder C.B."/>
            <person name="Miyauchi S."/>
            <person name="Viragh M."/>
            <person name="Kuo A."/>
            <person name="Thoen E."/>
            <person name="Andreopoulos B."/>
            <person name="Lu D."/>
            <person name="Skrede I."/>
            <person name="Drula E."/>
            <person name="Henrissat B."/>
            <person name="Morin E."/>
            <person name="Kohler A."/>
            <person name="Barry K."/>
            <person name="LaButti K."/>
            <person name="Morin E."/>
            <person name="Salamov A."/>
            <person name="Lipzen A."/>
            <person name="Mereny Z."/>
            <person name="Hegedus B."/>
            <person name="Baldrian P."/>
            <person name="Stursova M."/>
            <person name="Weitz H."/>
            <person name="Taylor A."/>
            <person name="Grigoriev I.V."/>
            <person name="Nagy L.G."/>
            <person name="Martin F."/>
            <person name="Kauserud H."/>
        </authorList>
    </citation>
    <scope>NUCLEOTIDE SEQUENCE</scope>
    <source>
        <strain evidence="2">9144</strain>
    </source>
</reference>
<accession>A0AAD6Y1I9</accession>
<keyword evidence="3" id="KW-1185">Reference proteome</keyword>
<feature type="region of interest" description="Disordered" evidence="1">
    <location>
        <begin position="236"/>
        <end position="267"/>
    </location>
</feature>
<proteinExistence type="predicted"/>
<sequence>MCERGLALKTRLWLQNFEAQAQAIREGVAWLGFGVKPWSHKKKRNQGKPWPELGSLEKLGIQAVGLVSRSHSQRSRYNEAGRNWLALNTMDVHRTVYIYDRNDTLRLRYTGYIIYGAVVTTVKFKLVLVFTAVLESNGIDQDFFFCSQKGNSVPPFNFRRCGPSEHLQTILEVTDNASRRYIGRRAPRSDVLLFFLRPAILGAFKHPFLQATGRSSRDTYFCRMFSKRWVTYNREEPVKRPRPTRPKKVLTDTEKEEQKLKRAENKALKEKRTQWESTLVTDTF</sequence>
<comment type="caution">
    <text evidence="2">The sequence shown here is derived from an EMBL/GenBank/DDBJ whole genome shotgun (WGS) entry which is preliminary data.</text>
</comment>
<evidence type="ECO:0000313" key="3">
    <source>
        <dbReference type="Proteomes" id="UP001219525"/>
    </source>
</evidence>
<organism evidence="2 3">
    <name type="scientific">Mycena pura</name>
    <dbReference type="NCBI Taxonomy" id="153505"/>
    <lineage>
        <taxon>Eukaryota</taxon>
        <taxon>Fungi</taxon>
        <taxon>Dikarya</taxon>
        <taxon>Basidiomycota</taxon>
        <taxon>Agaricomycotina</taxon>
        <taxon>Agaricomycetes</taxon>
        <taxon>Agaricomycetidae</taxon>
        <taxon>Agaricales</taxon>
        <taxon>Marasmiineae</taxon>
        <taxon>Mycenaceae</taxon>
        <taxon>Mycena</taxon>
    </lineage>
</organism>
<name>A0AAD6Y1I9_9AGAR</name>
<evidence type="ECO:0000313" key="2">
    <source>
        <dbReference type="EMBL" id="KAJ7190161.1"/>
    </source>
</evidence>
<feature type="compositionally biased region" description="Basic and acidic residues" evidence="1">
    <location>
        <begin position="249"/>
        <end position="267"/>
    </location>
</feature>
<dbReference type="EMBL" id="JARJCW010000155">
    <property type="protein sequence ID" value="KAJ7190161.1"/>
    <property type="molecule type" value="Genomic_DNA"/>
</dbReference>
<dbReference type="AlphaFoldDB" id="A0AAD6Y1I9"/>
<gene>
    <name evidence="2" type="ORF">GGX14DRAFT_408200</name>
</gene>